<gene>
    <name evidence="2" type="ORF">NK662_18920</name>
</gene>
<dbReference type="SUPFAM" id="SSF55729">
    <property type="entry name" value="Acyl-CoA N-acyltransferases (Nat)"/>
    <property type="match status" value="1"/>
</dbReference>
<sequence length="139" mass="16104">MKELRTKAEVQSSYPVMAELCGHLSEKEYVQRVADMQGDGYRLFGLYEREELVSLAGVAIRMDLFNGRHLWVYELVTAGKHRSKGYGHVLVQQLEEFASENGCSKVVLYSGMSRIDAHRFWEEQGMYEKRGYVFKKELV</sequence>
<organism evidence="2 3">
    <name type="scientific">Ectobacillus ponti</name>
    <dbReference type="NCBI Taxonomy" id="2961894"/>
    <lineage>
        <taxon>Bacteria</taxon>
        <taxon>Bacillati</taxon>
        <taxon>Bacillota</taxon>
        <taxon>Bacilli</taxon>
        <taxon>Bacillales</taxon>
        <taxon>Bacillaceae</taxon>
        <taxon>Ectobacillus</taxon>
    </lineage>
</organism>
<dbReference type="Proteomes" id="UP001156102">
    <property type="component" value="Unassembled WGS sequence"/>
</dbReference>
<reference evidence="2" key="1">
    <citation type="submission" date="2022-07" db="EMBL/GenBank/DDBJ databases">
        <authorList>
            <person name="Li W.-J."/>
            <person name="Deng Q.-Q."/>
        </authorList>
    </citation>
    <scope>NUCLEOTIDE SEQUENCE</scope>
    <source>
        <strain evidence="2">SYSU M60031</strain>
    </source>
</reference>
<dbReference type="InterPro" id="IPR000182">
    <property type="entry name" value="GNAT_dom"/>
</dbReference>
<dbReference type="Pfam" id="PF00583">
    <property type="entry name" value="Acetyltransf_1"/>
    <property type="match status" value="1"/>
</dbReference>
<accession>A0AA41XBV8</accession>
<evidence type="ECO:0000313" key="2">
    <source>
        <dbReference type="EMBL" id="MCP8970595.1"/>
    </source>
</evidence>
<dbReference type="InterPro" id="IPR016181">
    <property type="entry name" value="Acyl_CoA_acyltransferase"/>
</dbReference>
<protein>
    <submittedName>
        <fullName evidence="2">GNAT family N-acetyltransferase</fullName>
    </submittedName>
</protein>
<feature type="domain" description="N-acetyltransferase" evidence="1">
    <location>
        <begin position="1"/>
        <end position="139"/>
    </location>
</feature>
<proteinExistence type="predicted"/>
<dbReference type="PROSITE" id="PS51186">
    <property type="entry name" value="GNAT"/>
    <property type="match status" value="1"/>
</dbReference>
<dbReference type="RefSeq" id="WP_254760509.1">
    <property type="nucleotide sequence ID" value="NZ_JANCLT010000012.1"/>
</dbReference>
<evidence type="ECO:0000313" key="3">
    <source>
        <dbReference type="Proteomes" id="UP001156102"/>
    </source>
</evidence>
<dbReference type="GO" id="GO:0016747">
    <property type="term" value="F:acyltransferase activity, transferring groups other than amino-acyl groups"/>
    <property type="evidence" value="ECO:0007669"/>
    <property type="project" value="InterPro"/>
</dbReference>
<evidence type="ECO:0000259" key="1">
    <source>
        <dbReference type="PROSITE" id="PS51186"/>
    </source>
</evidence>
<dbReference type="CDD" id="cd04301">
    <property type="entry name" value="NAT_SF"/>
    <property type="match status" value="1"/>
</dbReference>
<comment type="caution">
    <text evidence="2">The sequence shown here is derived from an EMBL/GenBank/DDBJ whole genome shotgun (WGS) entry which is preliminary data.</text>
</comment>
<dbReference type="EMBL" id="JANCLT010000012">
    <property type="protein sequence ID" value="MCP8970595.1"/>
    <property type="molecule type" value="Genomic_DNA"/>
</dbReference>
<keyword evidence="3" id="KW-1185">Reference proteome</keyword>
<dbReference type="Gene3D" id="3.40.630.30">
    <property type="match status" value="1"/>
</dbReference>
<name>A0AA41XBV8_9BACI</name>
<dbReference type="AlphaFoldDB" id="A0AA41XBV8"/>